<dbReference type="PANTHER" id="PTHR10252:SF143">
    <property type="entry name" value="OS01G0102400 PROTEIN"/>
    <property type="match status" value="1"/>
</dbReference>
<sequence length="468" mass="52380">MNHLVNICTSTRTPISFSEQQMVEEFWRKKQHEIEAIEDFGERTIPMTRLRKVICVEKGKMMMTFDTPSFLTKACEIFVQELSFRAWMRAKSHQRSIILDSDIAEAILSIDSYDFLNDVLHTHHEERYSTSHPRSTKKSFHIKFTNQPSTSSQHHFDQYSTKQFIPQSTDHSPTVHIPPHLAATNIYQMPIPVLLPPQEHLLMATTTVTPTSIMSEMIPPVTCTTRGLEFFGNNIVATFGAMTSLQVPPEALANIQNNNNMSTVTDTCFVSNPNTSNVNAQDGGVTLHYPCAHQISFQLSSPSPLTNSGAHISTGIAELNHRRQDFTHIKNTSHVYGVNGATNTIDQKSNISVDDGQKQDQGEESDIGNHQNIVHGKLDAEVIATTNMSKGKNNNINWDEIDMADDSLLARFWEDITMDEDLAHASVATSTNDLVLLPFGILQHDGFDHELNLLDDIVSIASTGERHS</sequence>
<name>A0A2T7E605_9POAL</name>
<evidence type="ECO:0000313" key="8">
    <source>
        <dbReference type="EMBL" id="PUZ63263.1"/>
    </source>
</evidence>
<dbReference type="GO" id="GO:0005634">
    <property type="term" value="C:nucleus"/>
    <property type="evidence" value="ECO:0007669"/>
    <property type="project" value="UniProtKB-SubCell"/>
</dbReference>
<evidence type="ECO:0000256" key="6">
    <source>
        <dbReference type="SAM" id="MobiDB-lite"/>
    </source>
</evidence>
<keyword evidence="2" id="KW-0805">Transcription regulation</keyword>
<reference evidence="8 9" key="1">
    <citation type="submission" date="2018-04" db="EMBL/GenBank/DDBJ databases">
        <title>WGS assembly of Panicum hallii var. hallii HAL2.</title>
        <authorList>
            <person name="Lovell J."/>
            <person name="Jenkins J."/>
            <person name="Lowry D."/>
            <person name="Mamidi S."/>
            <person name="Sreedasyam A."/>
            <person name="Weng X."/>
            <person name="Barry K."/>
            <person name="Bonette J."/>
            <person name="Campitelli B."/>
            <person name="Daum C."/>
            <person name="Gordon S."/>
            <person name="Gould B."/>
            <person name="Lipzen A."/>
            <person name="MacQueen A."/>
            <person name="Palacio-Mejia J."/>
            <person name="Plott C."/>
            <person name="Shakirov E."/>
            <person name="Shu S."/>
            <person name="Yoshinaga Y."/>
            <person name="Zane M."/>
            <person name="Rokhsar D."/>
            <person name="Grimwood J."/>
            <person name="Schmutz J."/>
            <person name="Juenger T."/>
        </authorList>
    </citation>
    <scope>NUCLEOTIDE SEQUENCE [LARGE SCALE GENOMIC DNA]</scope>
    <source>
        <strain evidence="9">cv. HAL2</strain>
    </source>
</reference>
<dbReference type="Proteomes" id="UP000244336">
    <property type="component" value="Chromosome 3"/>
</dbReference>
<dbReference type="OrthoDB" id="647343at2759"/>
<dbReference type="InterPro" id="IPR050568">
    <property type="entry name" value="Transcr_DNA_Rep_Reg"/>
</dbReference>
<dbReference type="GO" id="GO:0006355">
    <property type="term" value="P:regulation of DNA-templated transcription"/>
    <property type="evidence" value="ECO:0007669"/>
    <property type="project" value="TreeGrafter"/>
</dbReference>
<dbReference type="AlphaFoldDB" id="A0A2T7E605"/>
<keyword evidence="3" id="KW-0804">Transcription</keyword>
<organism evidence="8 9">
    <name type="scientific">Panicum hallii var. hallii</name>
    <dbReference type="NCBI Taxonomy" id="1504633"/>
    <lineage>
        <taxon>Eukaryota</taxon>
        <taxon>Viridiplantae</taxon>
        <taxon>Streptophyta</taxon>
        <taxon>Embryophyta</taxon>
        <taxon>Tracheophyta</taxon>
        <taxon>Spermatophyta</taxon>
        <taxon>Magnoliopsida</taxon>
        <taxon>Liliopsida</taxon>
        <taxon>Poales</taxon>
        <taxon>Poaceae</taxon>
        <taxon>PACMAD clade</taxon>
        <taxon>Panicoideae</taxon>
        <taxon>Panicodae</taxon>
        <taxon>Paniceae</taxon>
        <taxon>Panicinae</taxon>
        <taxon>Panicum</taxon>
        <taxon>Panicum sect. Panicum</taxon>
    </lineage>
</organism>
<dbReference type="Gramene" id="PUZ63263">
    <property type="protein sequence ID" value="PUZ63263"/>
    <property type="gene ID" value="GQ55_3G054300"/>
</dbReference>
<dbReference type="Pfam" id="PF00125">
    <property type="entry name" value="Histone"/>
    <property type="match status" value="1"/>
</dbReference>
<dbReference type="InterPro" id="IPR009072">
    <property type="entry name" value="Histone-fold"/>
</dbReference>
<keyword evidence="9" id="KW-1185">Reference proteome</keyword>
<dbReference type="PANTHER" id="PTHR10252">
    <property type="entry name" value="HISTONE-LIKE TRANSCRIPTION FACTOR CCAAT-RELATED"/>
    <property type="match status" value="1"/>
</dbReference>
<feature type="domain" description="Core Histone H2A/H2B/H3" evidence="7">
    <location>
        <begin position="28"/>
        <end position="107"/>
    </location>
</feature>
<evidence type="ECO:0000256" key="2">
    <source>
        <dbReference type="ARBA" id="ARBA00023015"/>
    </source>
</evidence>
<dbReference type="SUPFAM" id="SSF47113">
    <property type="entry name" value="Histone-fold"/>
    <property type="match status" value="1"/>
</dbReference>
<gene>
    <name evidence="8" type="ORF">GQ55_3G054300</name>
</gene>
<evidence type="ECO:0000256" key="4">
    <source>
        <dbReference type="ARBA" id="ARBA00023242"/>
    </source>
</evidence>
<evidence type="ECO:0000256" key="1">
    <source>
        <dbReference type="ARBA" id="ARBA00004123"/>
    </source>
</evidence>
<dbReference type="EMBL" id="CM009751">
    <property type="protein sequence ID" value="PUZ63263.1"/>
    <property type="molecule type" value="Genomic_DNA"/>
</dbReference>
<dbReference type="GO" id="GO:0000976">
    <property type="term" value="F:transcription cis-regulatory region binding"/>
    <property type="evidence" value="ECO:0007669"/>
    <property type="project" value="TreeGrafter"/>
</dbReference>
<accession>A0A2T7E605</accession>
<dbReference type="GO" id="GO:0046982">
    <property type="term" value="F:protein heterodimerization activity"/>
    <property type="evidence" value="ECO:0007669"/>
    <property type="project" value="InterPro"/>
</dbReference>
<dbReference type="InterPro" id="IPR007125">
    <property type="entry name" value="H2A/H2B/H3"/>
</dbReference>
<comment type="similarity">
    <text evidence="5">Belongs to the NFYC/HAP5 subunit family.</text>
</comment>
<evidence type="ECO:0000256" key="5">
    <source>
        <dbReference type="ARBA" id="ARBA00038129"/>
    </source>
</evidence>
<evidence type="ECO:0000313" key="9">
    <source>
        <dbReference type="Proteomes" id="UP000244336"/>
    </source>
</evidence>
<proteinExistence type="inferred from homology"/>
<comment type="subcellular location">
    <subcellularLocation>
        <location evidence="1">Nucleus</location>
    </subcellularLocation>
</comment>
<protein>
    <recommendedName>
        <fullName evidence="7">Core Histone H2A/H2B/H3 domain-containing protein</fullName>
    </recommendedName>
</protein>
<feature type="region of interest" description="Disordered" evidence="6">
    <location>
        <begin position="346"/>
        <end position="370"/>
    </location>
</feature>
<keyword evidence="4" id="KW-0539">Nucleus</keyword>
<evidence type="ECO:0000256" key="3">
    <source>
        <dbReference type="ARBA" id="ARBA00023163"/>
    </source>
</evidence>
<dbReference type="Gene3D" id="1.10.20.10">
    <property type="entry name" value="Histone, subunit A"/>
    <property type="match status" value="1"/>
</dbReference>
<evidence type="ECO:0000259" key="7">
    <source>
        <dbReference type="Pfam" id="PF00125"/>
    </source>
</evidence>
<dbReference type="STRING" id="1504633.A0A2T7E605"/>